<dbReference type="InterPro" id="IPR054722">
    <property type="entry name" value="PolX-like_BBD"/>
</dbReference>
<feature type="domain" description="Retrovirus-related Pol polyprotein from transposon TNT 1-94-like beta-barrel" evidence="2">
    <location>
        <begin position="110"/>
        <end position="178"/>
    </location>
</feature>
<feature type="region of interest" description="Disordered" evidence="1">
    <location>
        <begin position="64"/>
        <end position="93"/>
    </location>
</feature>
<dbReference type="GeneID" id="120263267"/>
<gene>
    <name evidence="4" type="primary">LOC120263267</name>
</gene>
<evidence type="ECO:0000313" key="4">
    <source>
        <dbReference type="RefSeq" id="XP_039127068.1"/>
    </source>
</evidence>
<protein>
    <submittedName>
        <fullName evidence="4">Uncharacterized protein LOC120263267</fullName>
    </submittedName>
</protein>
<dbReference type="AlphaFoldDB" id="A0AB40BL23"/>
<organism evidence="3 4">
    <name type="scientific">Dioscorea cayennensis subsp. rotundata</name>
    <name type="common">White Guinea yam</name>
    <name type="synonym">Dioscorea rotundata</name>
    <dbReference type="NCBI Taxonomy" id="55577"/>
    <lineage>
        <taxon>Eukaryota</taxon>
        <taxon>Viridiplantae</taxon>
        <taxon>Streptophyta</taxon>
        <taxon>Embryophyta</taxon>
        <taxon>Tracheophyta</taxon>
        <taxon>Spermatophyta</taxon>
        <taxon>Magnoliopsida</taxon>
        <taxon>Liliopsida</taxon>
        <taxon>Dioscoreales</taxon>
        <taxon>Dioscoreaceae</taxon>
        <taxon>Dioscorea</taxon>
    </lineage>
</organism>
<dbReference type="RefSeq" id="XP_039127068.1">
    <property type="nucleotide sequence ID" value="XM_039271134.1"/>
</dbReference>
<evidence type="ECO:0000256" key="1">
    <source>
        <dbReference type="SAM" id="MobiDB-lite"/>
    </source>
</evidence>
<name>A0AB40BL23_DIOCR</name>
<evidence type="ECO:0000259" key="2">
    <source>
        <dbReference type="Pfam" id="PF22936"/>
    </source>
</evidence>
<accession>A0AB40BL23</accession>
<proteinExistence type="predicted"/>
<keyword evidence="3" id="KW-1185">Reference proteome</keyword>
<dbReference type="Proteomes" id="UP001515500">
    <property type="component" value="Chromosome 6"/>
</dbReference>
<feature type="compositionally biased region" description="Basic and acidic residues" evidence="1">
    <location>
        <begin position="64"/>
        <end position="83"/>
    </location>
</feature>
<reference evidence="4" key="1">
    <citation type="submission" date="2025-08" db="UniProtKB">
        <authorList>
            <consortium name="RefSeq"/>
        </authorList>
    </citation>
    <scope>IDENTIFICATION</scope>
</reference>
<evidence type="ECO:0000313" key="3">
    <source>
        <dbReference type="Proteomes" id="UP001515500"/>
    </source>
</evidence>
<sequence>MVVGKILRSMGAKYNHVVADAIEESRDITKAYTRCAHFRSLSSHEARLISQSDQGDEKALHVRNELSSLKDADKTPSRGRGREQGASMVAEEKEKEVSNLFMVLNEGESPRRSYFTELDESQKLKVRLGDDKEIEVEGRGTVAISFEGGSVKLLHDVQFVPGLAHNLLSVGQLLSRGFSVVFDGDTCSIFEKNSGELITTVRRTDNNMFLLRFSSDGKAHILCEESRGCS</sequence>
<dbReference type="Pfam" id="PF22936">
    <property type="entry name" value="Pol_BBD"/>
    <property type="match status" value="1"/>
</dbReference>